<gene>
    <name evidence="3" type="ORF">B6A10_07495</name>
</gene>
<evidence type="ECO:0000256" key="1">
    <source>
        <dbReference type="SAM" id="SignalP"/>
    </source>
</evidence>
<reference evidence="3 4" key="1">
    <citation type="journal article" date="2020" name="Microbiol. Res.">
        <title>Flavobacterium pokkalii sp. nov., a novel plant growth promoting native rhizobacteria isolated from pokkali rice grown in coastal saline affected agricultural regions of southern India, Kerala.</title>
        <authorList>
            <person name="Menon R.R."/>
            <person name="Kumari S."/>
            <person name="Viver T."/>
            <person name="Rameshkumar N."/>
        </authorList>
    </citation>
    <scope>NUCLEOTIDE SEQUENCE [LARGE SCALE GENOMIC DNA]</scope>
    <source>
        <strain evidence="3 4">L1I52</strain>
    </source>
</reference>
<dbReference type="InterPro" id="IPR051045">
    <property type="entry name" value="TonB-dependent_transducer"/>
</dbReference>
<dbReference type="EMBL" id="NASZ01000008">
    <property type="protein sequence ID" value="MBD0725019.1"/>
    <property type="molecule type" value="Genomic_DNA"/>
</dbReference>
<comment type="caution">
    <text evidence="3">The sequence shown here is derived from an EMBL/GenBank/DDBJ whole genome shotgun (WGS) entry which is preliminary data.</text>
</comment>
<evidence type="ECO:0000259" key="2">
    <source>
        <dbReference type="Pfam" id="PF03544"/>
    </source>
</evidence>
<name>A0ABR7UQN7_9FLAO</name>
<dbReference type="Pfam" id="PF03544">
    <property type="entry name" value="TonB_C"/>
    <property type="match status" value="1"/>
</dbReference>
<proteinExistence type="predicted"/>
<dbReference type="RefSeq" id="WP_188220368.1">
    <property type="nucleotide sequence ID" value="NZ_NASZ01000008.1"/>
</dbReference>
<keyword evidence="1" id="KW-0732">Signal</keyword>
<feature type="domain" description="TonB C-terminal" evidence="2">
    <location>
        <begin position="59"/>
        <end position="123"/>
    </location>
</feature>
<organism evidence="3 4">
    <name type="scientific">Flavobacterium pokkalii</name>
    <dbReference type="NCBI Taxonomy" id="1940408"/>
    <lineage>
        <taxon>Bacteria</taxon>
        <taxon>Pseudomonadati</taxon>
        <taxon>Bacteroidota</taxon>
        <taxon>Flavobacteriia</taxon>
        <taxon>Flavobacteriales</taxon>
        <taxon>Flavobacteriaceae</taxon>
        <taxon>Flavobacterium</taxon>
    </lineage>
</organism>
<evidence type="ECO:0000313" key="3">
    <source>
        <dbReference type="EMBL" id="MBD0725019.1"/>
    </source>
</evidence>
<evidence type="ECO:0000313" key="4">
    <source>
        <dbReference type="Proteomes" id="UP000661715"/>
    </source>
</evidence>
<dbReference type="PANTHER" id="PTHR33446:SF2">
    <property type="entry name" value="PROTEIN TONB"/>
    <property type="match status" value="1"/>
</dbReference>
<feature type="signal peptide" evidence="1">
    <location>
        <begin position="1"/>
        <end position="20"/>
    </location>
</feature>
<protein>
    <recommendedName>
        <fullName evidence="2">TonB C-terminal domain-containing protein</fullName>
    </recommendedName>
</protein>
<dbReference type="PANTHER" id="PTHR33446">
    <property type="entry name" value="PROTEIN TONB-RELATED"/>
    <property type="match status" value="1"/>
</dbReference>
<sequence>MKKYCLIIMLLIISNTYSQVVEDGQKFFNSNEVDTKPEFKGGMEKFYKYMAENFKVPEEEGIKGKIIVEFIIEKDGSISNFNVIQDIGYGSLEEVTRFFKKCPNWQPGTKNSQVVRTKYTLPITIMSGK</sequence>
<dbReference type="InterPro" id="IPR037682">
    <property type="entry name" value="TonB_C"/>
</dbReference>
<feature type="chain" id="PRO_5045284325" description="TonB C-terminal domain-containing protein" evidence="1">
    <location>
        <begin position="21"/>
        <end position="129"/>
    </location>
</feature>
<dbReference type="SUPFAM" id="SSF74653">
    <property type="entry name" value="TolA/TonB C-terminal domain"/>
    <property type="match status" value="1"/>
</dbReference>
<keyword evidence="4" id="KW-1185">Reference proteome</keyword>
<dbReference type="Gene3D" id="3.30.1150.10">
    <property type="match status" value="1"/>
</dbReference>
<accession>A0ABR7UQN7</accession>
<dbReference type="Proteomes" id="UP000661715">
    <property type="component" value="Unassembled WGS sequence"/>
</dbReference>